<evidence type="ECO:0000313" key="2">
    <source>
        <dbReference type="Proteomes" id="UP000694892"/>
    </source>
</evidence>
<protein>
    <submittedName>
        <fullName evidence="1">Uncharacterized protein</fullName>
    </submittedName>
</protein>
<evidence type="ECO:0000313" key="1">
    <source>
        <dbReference type="EMBL" id="OCT75048.1"/>
    </source>
</evidence>
<reference evidence="2" key="1">
    <citation type="journal article" date="2016" name="Nature">
        <title>Genome evolution in the allotetraploid frog Xenopus laevis.</title>
        <authorList>
            <person name="Session A.M."/>
            <person name="Uno Y."/>
            <person name="Kwon T."/>
            <person name="Chapman J.A."/>
            <person name="Toyoda A."/>
            <person name="Takahashi S."/>
            <person name="Fukui A."/>
            <person name="Hikosaka A."/>
            <person name="Suzuki A."/>
            <person name="Kondo M."/>
            <person name="van Heeringen S.J."/>
            <person name="Quigley I."/>
            <person name="Heinz S."/>
            <person name="Ogino H."/>
            <person name="Ochi H."/>
            <person name="Hellsten U."/>
            <person name="Lyons J.B."/>
            <person name="Simakov O."/>
            <person name="Putnam N."/>
            <person name="Stites J."/>
            <person name="Kuroki Y."/>
            <person name="Tanaka T."/>
            <person name="Michiue T."/>
            <person name="Watanabe M."/>
            <person name="Bogdanovic O."/>
            <person name="Lister R."/>
            <person name="Georgiou G."/>
            <person name="Paranjpe S.S."/>
            <person name="van Kruijsbergen I."/>
            <person name="Shu S."/>
            <person name="Carlson J."/>
            <person name="Kinoshita T."/>
            <person name="Ohta Y."/>
            <person name="Mawaribuchi S."/>
            <person name="Jenkins J."/>
            <person name="Grimwood J."/>
            <person name="Schmutz J."/>
            <person name="Mitros T."/>
            <person name="Mozaffari S.V."/>
            <person name="Suzuki Y."/>
            <person name="Haramoto Y."/>
            <person name="Yamamoto T.S."/>
            <person name="Takagi C."/>
            <person name="Heald R."/>
            <person name="Miller K."/>
            <person name="Haudenschild C."/>
            <person name="Kitzman J."/>
            <person name="Nakayama T."/>
            <person name="Izutsu Y."/>
            <person name="Robert J."/>
            <person name="Fortriede J."/>
            <person name="Burns K."/>
            <person name="Lotay V."/>
            <person name="Karimi K."/>
            <person name="Yasuoka Y."/>
            <person name="Dichmann D.S."/>
            <person name="Flajnik M.F."/>
            <person name="Houston D.W."/>
            <person name="Shendure J."/>
            <person name="DuPasquier L."/>
            <person name="Vize P.D."/>
            <person name="Zorn A.M."/>
            <person name="Ito M."/>
            <person name="Marcotte E.M."/>
            <person name="Wallingford J.B."/>
            <person name="Ito Y."/>
            <person name="Asashima M."/>
            <person name="Ueno N."/>
            <person name="Matsuda Y."/>
            <person name="Veenstra G.J."/>
            <person name="Fujiyama A."/>
            <person name="Harland R.M."/>
            <person name="Taira M."/>
            <person name="Rokhsar D.S."/>
        </authorList>
    </citation>
    <scope>NUCLEOTIDE SEQUENCE [LARGE SCALE GENOMIC DNA]</scope>
    <source>
        <strain evidence="2">J</strain>
    </source>
</reference>
<proteinExistence type="predicted"/>
<name>A0A974HEL1_XENLA</name>
<dbReference type="Proteomes" id="UP000694892">
    <property type="component" value="Chromosome 6S"/>
</dbReference>
<dbReference type="EMBL" id="CM004477">
    <property type="protein sequence ID" value="OCT75048.1"/>
    <property type="molecule type" value="Genomic_DNA"/>
</dbReference>
<gene>
    <name evidence="1" type="ORF">XELAEV_18034036mg</name>
</gene>
<sequence>MPSESGWFMGRCMGQCVAQASTHKAGTSNVDVCFCSSTIHIHLALNSNWGFQASGEGTEHSILCSLNLLSRKHSPNNWLDSSDIKVCTAHSLS</sequence>
<accession>A0A974HEL1</accession>
<dbReference type="AlphaFoldDB" id="A0A974HEL1"/>
<organism evidence="1 2">
    <name type="scientific">Xenopus laevis</name>
    <name type="common">African clawed frog</name>
    <dbReference type="NCBI Taxonomy" id="8355"/>
    <lineage>
        <taxon>Eukaryota</taxon>
        <taxon>Metazoa</taxon>
        <taxon>Chordata</taxon>
        <taxon>Craniata</taxon>
        <taxon>Vertebrata</taxon>
        <taxon>Euteleostomi</taxon>
        <taxon>Amphibia</taxon>
        <taxon>Batrachia</taxon>
        <taxon>Anura</taxon>
        <taxon>Pipoidea</taxon>
        <taxon>Pipidae</taxon>
        <taxon>Xenopodinae</taxon>
        <taxon>Xenopus</taxon>
        <taxon>Xenopus</taxon>
    </lineage>
</organism>